<dbReference type="PANTHER" id="PTHR20661">
    <property type="entry name" value="PHOSPHATIDYLINOSITOL-GLYCAN BIOSYNTHESIS CLASS W PROTEIN"/>
    <property type="match status" value="1"/>
</dbReference>
<feature type="transmembrane region" description="Helical" evidence="5">
    <location>
        <begin position="370"/>
        <end position="395"/>
    </location>
</feature>
<proteinExistence type="inferred from homology"/>
<dbReference type="GO" id="GO:0005789">
    <property type="term" value="C:endoplasmic reticulum membrane"/>
    <property type="evidence" value="ECO:0007669"/>
    <property type="project" value="UniProtKB-SubCell"/>
</dbReference>
<dbReference type="PANTHER" id="PTHR20661:SF0">
    <property type="entry name" value="PHOSPHATIDYLINOSITOL-GLYCAN BIOSYNTHESIS CLASS W PROTEIN"/>
    <property type="match status" value="1"/>
</dbReference>
<evidence type="ECO:0000313" key="6">
    <source>
        <dbReference type="Ensembl" id="ENSECRP00000020854.1"/>
    </source>
</evidence>
<keyword evidence="3 5" id="KW-1133">Transmembrane helix</keyword>
<feature type="transmembrane region" description="Helical" evidence="5">
    <location>
        <begin position="336"/>
        <end position="358"/>
    </location>
</feature>
<reference evidence="6" key="3">
    <citation type="submission" date="2025-09" db="UniProtKB">
        <authorList>
            <consortium name="Ensembl"/>
        </authorList>
    </citation>
    <scope>IDENTIFICATION</scope>
</reference>
<feature type="transmembrane region" description="Helical" evidence="5">
    <location>
        <begin position="135"/>
        <end position="153"/>
    </location>
</feature>
<accession>A0A8C4STL6</accession>
<keyword evidence="5" id="KW-0012">Acyltransferase</keyword>
<dbReference type="GO" id="GO:0032216">
    <property type="term" value="F:glucosaminyl-phosphatidylinositol O-acyltransferase activity"/>
    <property type="evidence" value="ECO:0007669"/>
    <property type="project" value="TreeGrafter"/>
</dbReference>
<comment type="pathway">
    <text evidence="5">Glycolipid biosynthesis; glycosylphosphatidylinositol-anchor biosynthesis.</text>
</comment>
<dbReference type="AlphaFoldDB" id="A0A8C4STL6"/>
<dbReference type="GO" id="GO:0006506">
    <property type="term" value="P:GPI anchor biosynthetic process"/>
    <property type="evidence" value="ECO:0007669"/>
    <property type="project" value="UniProtKB-UniPathway"/>
</dbReference>
<dbReference type="RefSeq" id="XP_028662813.1">
    <property type="nucleotide sequence ID" value="XM_028806980.2"/>
</dbReference>
<keyword evidence="5" id="KW-0808">Transferase</keyword>
<evidence type="ECO:0000256" key="4">
    <source>
        <dbReference type="ARBA" id="ARBA00023136"/>
    </source>
</evidence>
<name>A0A8C4STL6_ERPCA</name>
<feature type="transmembrane region" description="Helical" evidence="5">
    <location>
        <begin position="165"/>
        <end position="182"/>
    </location>
</feature>
<dbReference type="UniPathway" id="UPA00196"/>
<organism evidence="6 7">
    <name type="scientific">Erpetoichthys calabaricus</name>
    <name type="common">Rope fish</name>
    <name type="synonym">Calamoichthys calabaricus</name>
    <dbReference type="NCBI Taxonomy" id="27687"/>
    <lineage>
        <taxon>Eukaryota</taxon>
        <taxon>Metazoa</taxon>
        <taxon>Chordata</taxon>
        <taxon>Craniata</taxon>
        <taxon>Vertebrata</taxon>
        <taxon>Euteleostomi</taxon>
        <taxon>Actinopterygii</taxon>
        <taxon>Polypteriformes</taxon>
        <taxon>Polypteridae</taxon>
        <taxon>Erpetoichthys</taxon>
    </lineage>
</organism>
<dbReference type="Proteomes" id="UP000694620">
    <property type="component" value="Chromosome 8"/>
</dbReference>
<evidence type="ECO:0000313" key="7">
    <source>
        <dbReference type="Proteomes" id="UP000694620"/>
    </source>
</evidence>
<dbReference type="GO" id="GO:0072659">
    <property type="term" value="P:protein localization to plasma membrane"/>
    <property type="evidence" value="ECO:0007669"/>
    <property type="project" value="TreeGrafter"/>
</dbReference>
<keyword evidence="7" id="KW-1185">Reference proteome</keyword>
<evidence type="ECO:0000256" key="1">
    <source>
        <dbReference type="ARBA" id="ARBA00004141"/>
    </source>
</evidence>
<keyword evidence="5" id="KW-0256">Endoplasmic reticulum</keyword>
<dbReference type="GeneID" id="114655763"/>
<keyword evidence="2 5" id="KW-0812">Transmembrane</keyword>
<feature type="transmembrane region" description="Helical" evidence="5">
    <location>
        <begin position="83"/>
        <end position="100"/>
    </location>
</feature>
<sequence length="500" mass="56287">MMDKQLKEDFVSNLNGTSLVEIALGSLLAPLCVVSRGLVIILCFLGGQALPLSKKAHFLVDFMLIVIPLVMSCTVLSDMLLMVILSFLVINLSLFLQVYNKRRSFVQDRSLHILKVFLGGNLDSKVIPSVTAFRVFVNIKTAISILAVDFAVFPRRYAKTESYGTGVMDFGVGAFVLANSLVSPESRQNNISKSKLCHVTKQLLSVWPLVALGMGRIISLKFVDYHEHVSEYGVHWNFFFTLAIVRVVASSLLTFVPARKSWIFACIIGVFYQTILETTGLKSYILQGSDREEGFISANREGLFSIFGYITIYLAGVQIGLYIMEERKQVKDWIKTFFCLSLGCVGLFSILFICQRFIEPVSRRTANLPFCIWILAQSLFFLCCLICMDLILVFAKLISRCSHVPCSWTVRSITSRKNSISSSSSDKTTLDKERCLIQSINRNQLFYFLLSNVMTGLTNLTIDTLHQGALVSICVLVVYMFVNCFTLYVLHLQEVSVKFW</sequence>
<dbReference type="Ensembl" id="ENSECRT00000021306.1">
    <property type="protein sequence ID" value="ENSECRP00000020854.1"/>
    <property type="gene ID" value="ENSECRG00000014034.1"/>
</dbReference>
<keyword evidence="5" id="KW-0337">GPI-anchor biosynthesis</keyword>
<reference evidence="6" key="2">
    <citation type="submission" date="2025-08" db="UniProtKB">
        <authorList>
            <consortium name="Ensembl"/>
        </authorList>
    </citation>
    <scope>IDENTIFICATION</scope>
</reference>
<feature type="transmembrane region" description="Helical" evidence="5">
    <location>
        <begin position="22"/>
        <end position="46"/>
    </location>
</feature>
<comment type="subcellular location">
    <subcellularLocation>
        <location evidence="5">Endoplasmic reticulum membrane</location>
        <topology evidence="5">Multi-pass membrane protein</topology>
    </subcellularLocation>
    <subcellularLocation>
        <location evidence="1">Membrane</location>
        <topology evidence="1">Multi-pass membrane protein</topology>
    </subcellularLocation>
</comment>
<dbReference type="Pfam" id="PF06423">
    <property type="entry name" value="GWT1"/>
    <property type="match status" value="1"/>
</dbReference>
<evidence type="ECO:0000256" key="5">
    <source>
        <dbReference type="RuleBase" id="RU280819"/>
    </source>
</evidence>
<comment type="function">
    <text evidence="5">A acetyltransferase, which acetylates the inositol ring of phosphatidylinositol during biosynthesis of GPI-anchor.</text>
</comment>
<dbReference type="EC" id="2.3.-.-" evidence="5"/>
<feature type="transmembrane region" description="Helical" evidence="5">
    <location>
        <begin position="203"/>
        <end position="223"/>
    </location>
</feature>
<dbReference type="InterPro" id="IPR009447">
    <property type="entry name" value="PIGW/GWT1"/>
</dbReference>
<feature type="transmembrane region" description="Helical" evidence="5">
    <location>
        <begin position="235"/>
        <end position="255"/>
    </location>
</feature>
<dbReference type="GeneTree" id="ENSGT00390000013520"/>
<feature type="transmembrane region" description="Helical" evidence="5">
    <location>
        <begin position="262"/>
        <end position="286"/>
    </location>
</feature>
<reference evidence="6" key="1">
    <citation type="submission" date="2021-06" db="EMBL/GenBank/DDBJ databases">
        <authorList>
            <consortium name="Wellcome Sanger Institute Data Sharing"/>
        </authorList>
    </citation>
    <scope>NUCLEOTIDE SEQUENCE [LARGE SCALE GENOMIC DNA]</scope>
</reference>
<feature type="transmembrane region" description="Helical" evidence="5">
    <location>
        <begin position="468"/>
        <end position="490"/>
    </location>
</feature>
<evidence type="ECO:0000256" key="3">
    <source>
        <dbReference type="ARBA" id="ARBA00022989"/>
    </source>
</evidence>
<gene>
    <name evidence="6" type="primary">PIGW</name>
    <name evidence="6" type="synonym">pigw</name>
</gene>
<evidence type="ECO:0000256" key="2">
    <source>
        <dbReference type="ARBA" id="ARBA00022692"/>
    </source>
</evidence>
<dbReference type="PIRSF" id="PIRSF017321">
    <property type="entry name" value="GWT1"/>
    <property type="match status" value="1"/>
</dbReference>
<keyword evidence="4 5" id="KW-0472">Membrane</keyword>
<protein>
    <recommendedName>
        <fullName evidence="5">Phosphatidylinositol-glycan biosynthesis class W protein</fullName>
        <ecNumber evidence="5">2.3.-.-</ecNumber>
    </recommendedName>
</protein>
<dbReference type="OrthoDB" id="15270at2759"/>
<dbReference type="CTD" id="284098"/>
<feature type="transmembrane region" description="Helical" evidence="5">
    <location>
        <begin position="58"/>
        <end position="77"/>
    </location>
</feature>
<feature type="transmembrane region" description="Helical" evidence="5">
    <location>
        <begin position="306"/>
        <end position="324"/>
    </location>
</feature>
<comment type="similarity">
    <text evidence="5">Belongs to the PIGW family.</text>
</comment>